<reference evidence="3" key="1">
    <citation type="submission" date="2019-06" db="EMBL/GenBank/DDBJ databases">
        <authorList>
            <person name="Broberg M."/>
        </authorList>
    </citation>
    <scope>NUCLEOTIDE SEQUENCE [LARGE SCALE GENOMIC DNA]</scope>
</reference>
<keyword evidence="1" id="KW-0560">Oxidoreductase</keyword>
<keyword evidence="3" id="KW-1185">Reference proteome</keyword>
<name>A0A9P0ENY6_9HYPO</name>
<protein>
    <recommendedName>
        <fullName evidence="4">NAD(P)-binding protein</fullName>
    </recommendedName>
</protein>
<dbReference type="PANTHER" id="PTHR43157">
    <property type="entry name" value="PHOSPHATIDYLINOSITOL-GLYCAN BIOSYNTHESIS CLASS F PROTEIN-RELATED"/>
    <property type="match status" value="1"/>
</dbReference>
<dbReference type="Pfam" id="PF00106">
    <property type="entry name" value="adh_short"/>
    <property type="match status" value="1"/>
</dbReference>
<dbReference type="InterPro" id="IPR002347">
    <property type="entry name" value="SDR_fam"/>
</dbReference>
<dbReference type="EMBL" id="CABFOC020000082">
    <property type="protein sequence ID" value="CAH0058101.1"/>
    <property type="molecule type" value="Genomic_DNA"/>
</dbReference>
<evidence type="ECO:0000313" key="2">
    <source>
        <dbReference type="EMBL" id="CAH0058101.1"/>
    </source>
</evidence>
<dbReference type="PRINTS" id="PR00081">
    <property type="entry name" value="GDHRDH"/>
</dbReference>
<reference evidence="2 3" key="2">
    <citation type="submission" date="2021-10" db="EMBL/GenBank/DDBJ databases">
        <authorList>
            <person name="Piombo E."/>
        </authorList>
    </citation>
    <scope>NUCLEOTIDE SEQUENCE [LARGE SCALE GENOMIC DNA]</scope>
</reference>
<gene>
    <name evidence="2" type="ORF">CSOL1703_00008579</name>
</gene>
<organism evidence="2 3">
    <name type="scientific">Clonostachys solani</name>
    <dbReference type="NCBI Taxonomy" id="160281"/>
    <lineage>
        <taxon>Eukaryota</taxon>
        <taxon>Fungi</taxon>
        <taxon>Dikarya</taxon>
        <taxon>Ascomycota</taxon>
        <taxon>Pezizomycotina</taxon>
        <taxon>Sordariomycetes</taxon>
        <taxon>Hypocreomycetidae</taxon>
        <taxon>Hypocreales</taxon>
        <taxon>Bionectriaceae</taxon>
        <taxon>Clonostachys</taxon>
    </lineage>
</organism>
<dbReference type="PANTHER" id="PTHR43157:SF31">
    <property type="entry name" value="PHOSPHATIDYLINOSITOL-GLYCAN BIOSYNTHESIS CLASS F PROTEIN"/>
    <property type="match status" value="1"/>
</dbReference>
<evidence type="ECO:0000256" key="1">
    <source>
        <dbReference type="ARBA" id="ARBA00023002"/>
    </source>
</evidence>
<dbReference type="Proteomes" id="UP000775872">
    <property type="component" value="Unassembled WGS sequence"/>
</dbReference>
<dbReference type="Gene3D" id="3.40.50.720">
    <property type="entry name" value="NAD(P)-binding Rossmann-like Domain"/>
    <property type="match status" value="1"/>
</dbReference>
<evidence type="ECO:0008006" key="4">
    <source>
        <dbReference type="Google" id="ProtNLM"/>
    </source>
</evidence>
<dbReference type="AlphaFoldDB" id="A0A9P0ENY6"/>
<dbReference type="OrthoDB" id="542013at2759"/>
<sequence length="347" mass="37405">MNSFPPFSSSRDFTMSTLQASLELYQKLPVLVNEKACSGKVYIVTGSNTGLGLETARHLVHASAGRVILAVRNVAAGEKAKVDIEKSSPAKGVIDVWPLDLASFSSIHTFAQKVTGLDRLDCLISNAGVMMDKWTTSEGLETSVTVNVIGTMLLGALVMPILARSGGKYSGDGEKPRLVFVVSTLGFQSKKEMNKSVNGVIFEGLNDHKRADMDKRYGVTKLVEMFAVRQFASLYPVTQTGVIINMTAPGLCSTGLGHDARTLTRAWVNAARAMMARTAEEGSRAILFGAVASEESHGKLLAGCKIKDYWVPDWVTSKDGQQLQEKIWAELAGRLEETSPGCLSQIG</sequence>
<evidence type="ECO:0000313" key="3">
    <source>
        <dbReference type="Proteomes" id="UP000775872"/>
    </source>
</evidence>
<dbReference type="SUPFAM" id="SSF51735">
    <property type="entry name" value="NAD(P)-binding Rossmann-fold domains"/>
    <property type="match status" value="1"/>
</dbReference>
<comment type="caution">
    <text evidence="2">The sequence shown here is derived from an EMBL/GenBank/DDBJ whole genome shotgun (WGS) entry which is preliminary data.</text>
</comment>
<accession>A0A9P0ENY6</accession>
<dbReference type="GO" id="GO:0016491">
    <property type="term" value="F:oxidoreductase activity"/>
    <property type="evidence" value="ECO:0007669"/>
    <property type="project" value="UniProtKB-KW"/>
</dbReference>
<proteinExistence type="predicted"/>
<dbReference type="InterPro" id="IPR036291">
    <property type="entry name" value="NAD(P)-bd_dom_sf"/>
</dbReference>